<feature type="transmembrane region" description="Helical" evidence="1">
    <location>
        <begin position="54"/>
        <end position="72"/>
    </location>
</feature>
<feature type="transmembrane region" description="Helical" evidence="1">
    <location>
        <begin position="30"/>
        <end position="48"/>
    </location>
</feature>
<accession>A0A4Z2E3X0</accession>
<protein>
    <submittedName>
        <fullName evidence="2">Uncharacterized protein</fullName>
    </submittedName>
</protein>
<name>A0A4Z2E3X0_9TELE</name>
<sequence length="133" mass="15750">MVYFLYTVYFLLYFLYTVYFLLYFLYTVYFLLYFLYTVYFLYMVYFLMYFLYTVYFLLYFLYTVYFLLYFLYPTFELGDLPGGALGEALVTGVAGQRHGNATAAQQEANLLTAGILLDDTGRGRGKDKLIKNS</sequence>
<organism evidence="2 3">
    <name type="scientific">Liparis tanakae</name>
    <name type="common">Tanaka's snailfish</name>
    <dbReference type="NCBI Taxonomy" id="230148"/>
    <lineage>
        <taxon>Eukaryota</taxon>
        <taxon>Metazoa</taxon>
        <taxon>Chordata</taxon>
        <taxon>Craniata</taxon>
        <taxon>Vertebrata</taxon>
        <taxon>Euteleostomi</taxon>
        <taxon>Actinopterygii</taxon>
        <taxon>Neopterygii</taxon>
        <taxon>Teleostei</taxon>
        <taxon>Neoteleostei</taxon>
        <taxon>Acanthomorphata</taxon>
        <taxon>Eupercaria</taxon>
        <taxon>Perciformes</taxon>
        <taxon>Cottioidei</taxon>
        <taxon>Cottales</taxon>
        <taxon>Liparidae</taxon>
        <taxon>Liparis</taxon>
    </lineage>
</organism>
<keyword evidence="3" id="KW-1185">Reference proteome</keyword>
<dbReference type="EMBL" id="SRLO01018607">
    <property type="protein sequence ID" value="TNN23403.1"/>
    <property type="molecule type" value="Genomic_DNA"/>
</dbReference>
<dbReference type="AlphaFoldDB" id="A0A4Z2E3X0"/>
<keyword evidence="1" id="KW-0812">Transmembrane</keyword>
<gene>
    <name evidence="2" type="ORF">EYF80_066476</name>
</gene>
<feature type="transmembrane region" description="Helical" evidence="1">
    <location>
        <begin position="6"/>
        <end position="25"/>
    </location>
</feature>
<keyword evidence="1" id="KW-1133">Transmembrane helix</keyword>
<dbReference type="Proteomes" id="UP000314294">
    <property type="component" value="Unassembled WGS sequence"/>
</dbReference>
<evidence type="ECO:0000313" key="3">
    <source>
        <dbReference type="Proteomes" id="UP000314294"/>
    </source>
</evidence>
<proteinExistence type="predicted"/>
<reference evidence="2 3" key="1">
    <citation type="submission" date="2019-03" db="EMBL/GenBank/DDBJ databases">
        <title>First draft genome of Liparis tanakae, snailfish: a comprehensive survey of snailfish specific genes.</title>
        <authorList>
            <person name="Kim W."/>
            <person name="Song I."/>
            <person name="Jeong J.-H."/>
            <person name="Kim D."/>
            <person name="Kim S."/>
            <person name="Ryu S."/>
            <person name="Song J.Y."/>
            <person name="Lee S.K."/>
        </authorList>
    </citation>
    <scope>NUCLEOTIDE SEQUENCE [LARGE SCALE GENOMIC DNA]</scope>
    <source>
        <tissue evidence="2">Muscle</tissue>
    </source>
</reference>
<evidence type="ECO:0000313" key="2">
    <source>
        <dbReference type="EMBL" id="TNN23403.1"/>
    </source>
</evidence>
<keyword evidence="1" id="KW-0472">Membrane</keyword>
<evidence type="ECO:0000256" key="1">
    <source>
        <dbReference type="SAM" id="Phobius"/>
    </source>
</evidence>
<comment type="caution">
    <text evidence="2">The sequence shown here is derived from an EMBL/GenBank/DDBJ whole genome shotgun (WGS) entry which is preliminary data.</text>
</comment>